<evidence type="ECO:0000259" key="1">
    <source>
        <dbReference type="Pfam" id="PF00144"/>
    </source>
</evidence>
<dbReference type="PANTHER" id="PTHR46825">
    <property type="entry name" value="D-ALANYL-D-ALANINE-CARBOXYPEPTIDASE/ENDOPEPTIDASE AMPH"/>
    <property type="match status" value="1"/>
</dbReference>
<sequence length="318" mass="33528">MGFAEEWRSVAAGGGRAAGVAVAVGRRDGVVWTDGPELLFPACSISKHVAALGALRLVADGVIELDADVGDYLTTWRLPGRGTVTVRQLLAHTAGLTENWYPGYAAGEPVPSLLEVLRGEPPANTPPVRRELVPGATFRYSGSHYSVVEQLLADVTGTPFAALMARLVLEPAGMADSGYGQRFPYDHWDRGAATGHRGGVPVPGGWHTQPELAAAGLWSTPADLVRLELEIDRAVRGESALLPVELAAQMVTPQVPGGFGVGAEVGDGYFGHTGQNVGFSSFSFVWPASGTAVAVMIDDDDRMDTLRALIALAARWYG</sequence>
<proteinExistence type="predicted"/>
<dbReference type="Proteomes" id="UP001240236">
    <property type="component" value="Unassembled WGS sequence"/>
</dbReference>
<dbReference type="Pfam" id="PF00144">
    <property type="entry name" value="Beta-lactamase"/>
    <property type="match status" value="1"/>
</dbReference>
<organism evidence="2 3">
    <name type="scientific">Catenuloplanes indicus</name>
    <dbReference type="NCBI Taxonomy" id="137267"/>
    <lineage>
        <taxon>Bacteria</taxon>
        <taxon>Bacillati</taxon>
        <taxon>Actinomycetota</taxon>
        <taxon>Actinomycetes</taxon>
        <taxon>Micromonosporales</taxon>
        <taxon>Micromonosporaceae</taxon>
        <taxon>Catenuloplanes</taxon>
    </lineage>
</organism>
<evidence type="ECO:0000313" key="2">
    <source>
        <dbReference type="EMBL" id="MDQ0370969.1"/>
    </source>
</evidence>
<dbReference type="Gene3D" id="3.40.710.10">
    <property type="entry name" value="DD-peptidase/beta-lactamase superfamily"/>
    <property type="match status" value="1"/>
</dbReference>
<feature type="domain" description="Beta-lactamase-related" evidence="1">
    <location>
        <begin position="15"/>
        <end position="308"/>
    </location>
</feature>
<keyword evidence="3" id="KW-1185">Reference proteome</keyword>
<dbReference type="RefSeq" id="WP_307247365.1">
    <property type="nucleotide sequence ID" value="NZ_JAUSUZ010000001.1"/>
</dbReference>
<gene>
    <name evidence="2" type="ORF">J2S42_007638</name>
</gene>
<reference evidence="2 3" key="1">
    <citation type="submission" date="2023-07" db="EMBL/GenBank/DDBJ databases">
        <title>Sequencing the genomes of 1000 actinobacteria strains.</title>
        <authorList>
            <person name="Klenk H.-P."/>
        </authorList>
    </citation>
    <scope>NUCLEOTIDE SEQUENCE [LARGE SCALE GENOMIC DNA]</scope>
    <source>
        <strain evidence="2 3">DSM 44709</strain>
    </source>
</reference>
<name>A0AAE4B1S7_9ACTN</name>
<dbReference type="InterPro" id="IPR012338">
    <property type="entry name" value="Beta-lactam/transpept-like"/>
</dbReference>
<dbReference type="AlphaFoldDB" id="A0AAE4B1S7"/>
<accession>A0AAE4B1S7</accession>
<dbReference type="SUPFAM" id="SSF56601">
    <property type="entry name" value="beta-lactamase/transpeptidase-like"/>
    <property type="match status" value="1"/>
</dbReference>
<comment type="caution">
    <text evidence="2">The sequence shown here is derived from an EMBL/GenBank/DDBJ whole genome shotgun (WGS) entry which is preliminary data.</text>
</comment>
<dbReference type="InterPro" id="IPR050491">
    <property type="entry name" value="AmpC-like"/>
</dbReference>
<evidence type="ECO:0000313" key="3">
    <source>
        <dbReference type="Proteomes" id="UP001240236"/>
    </source>
</evidence>
<dbReference type="EMBL" id="JAUSUZ010000001">
    <property type="protein sequence ID" value="MDQ0370969.1"/>
    <property type="molecule type" value="Genomic_DNA"/>
</dbReference>
<dbReference type="PANTHER" id="PTHR46825:SF12">
    <property type="entry name" value="PENICILLIN-BINDING PROTEIN 4"/>
    <property type="match status" value="1"/>
</dbReference>
<dbReference type="InterPro" id="IPR001466">
    <property type="entry name" value="Beta-lactam-related"/>
</dbReference>
<protein>
    <submittedName>
        <fullName evidence="2">CubicO group peptidase (Beta-lactamase class C family)</fullName>
    </submittedName>
</protein>